<dbReference type="InterPro" id="IPR003423">
    <property type="entry name" value="OMP_efflux"/>
</dbReference>
<reference evidence="10 11" key="1">
    <citation type="submission" date="2020-08" db="EMBL/GenBank/DDBJ databases">
        <title>Genomic Encyclopedia of Type Strains, Phase IV (KMG-IV): sequencing the most valuable type-strain genomes for metagenomic binning, comparative biology and taxonomic classification.</title>
        <authorList>
            <person name="Goeker M."/>
        </authorList>
    </citation>
    <scope>NUCLEOTIDE SEQUENCE [LARGE SCALE GENOMIC DNA]</scope>
    <source>
        <strain evidence="10 11">DSM 29007</strain>
    </source>
</reference>
<evidence type="ECO:0000313" key="11">
    <source>
        <dbReference type="Proteomes" id="UP000582837"/>
    </source>
</evidence>
<dbReference type="Gene3D" id="1.20.1600.10">
    <property type="entry name" value="Outer membrane efflux proteins (OEP)"/>
    <property type="match status" value="1"/>
</dbReference>
<dbReference type="EMBL" id="JACHIA010000027">
    <property type="protein sequence ID" value="MBB6073672.1"/>
    <property type="molecule type" value="Genomic_DNA"/>
</dbReference>
<evidence type="ECO:0000256" key="2">
    <source>
        <dbReference type="ARBA" id="ARBA00007613"/>
    </source>
</evidence>
<name>A0A841H6Y8_9BACT</name>
<keyword evidence="4" id="KW-1134">Transmembrane beta strand</keyword>
<dbReference type="GO" id="GO:0009279">
    <property type="term" value="C:cell outer membrane"/>
    <property type="evidence" value="ECO:0007669"/>
    <property type="project" value="UniProtKB-SubCell"/>
</dbReference>
<dbReference type="InterPro" id="IPR051906">
    <property type="entry name" value="TolC-like"/>
</dbReference>
<keyword evidence="3" id="KW-0813">Transport</keyword>
<evidence type="ECO:0000256" key="9">
    <source>
        <dbReference type="SAM" id="SignalP"/>
    </source>
</evidence>
<feature type="chain" id="PRO_5032766350" evidence="9">
    <location>
        <begin position="20"/>
        <end position="448"/>
    </location>
</feature>
<evidence type="ECO:0000256" key="6">
    <source>
        <dbReference type="ARBA" id="ARBA00023136"/>
    </source>
</evidence>
<evidence type="ECO:0000256" key="7">
    <source>
        <dbReference type="ARBA" id="ARBA00023237"/>
    </source>
</evidence>
<keyword evidence="8" id="KW-0175">Coiled coil</keyword>
<evidence type="ECO:0000313" key="10">
    <source>
        <dbReference type="EMBL" id="MBB6073672.1"/>
    </source>
</evidence>
<dbReference type="Proteomes" id="UP000582837">
    <property type="component" value="Unassembled WGS sequence"/>
</dbReference>
<evidence type="ECO:0000256" key="4">
    <source>
        <dbReference type="ARBA" id="ARBA00022452"/>
    </source>
</evidence>
<dbReference type="Pfam" id="PF02321">
    <property type="entry name" value="OEP"/>
    <property type="match status" value="2"/>
</dbReference>
<keyword evidence="5" id="KW-0812">Transmembrane</keyword>
<comment type="caution">
    <text evidence="10">The sequence shown here is derived from an EMBL/GenBank/DDBJ whole genome shotgun (WGS) entry which is preliminary data.</text>
</comment>
<evidence type="ECO:0000256" key="3">
    <source>
        <dbReference type="ARBA" id="ARBA00022448"/>
    </source>
</evidence>
<organism evidence="10 11">
    <name type="scientific">Longimicrobium terrae</name>
    <dbReference type="NCBI Taxonomy" id="1639882"/>
    <lineage>
        <taxon>Bacteria</taxon>
        <taxon>Pseudomonadati</taxon>
        <taxon>Gemmatimonadota</taxon>
        <taxon>Longimicrobiia</taxon>
        <taxon>Longimicrobiales</taxon>
        <taxon>Longimicrobiaceae</taxon>
        <taxon>Longimicrobium</taxon>
    </lineage>
</organism>
<keyword evidence="7" id="KW-0998">Cell outer membrane</keyword>
<evidence type="ECO:0000256" key="1">
    <source>
        <dbReference type="ARBA" id="ARBA00004442"/>
    </source>
</evidence>
<dbReference type="PANTHER" id="PTHR30026:SF20">
    <property type="entry name" value="OUTER MEMBRANE PROTEIN TOLC"/>
    <property type="match status" value="1"/>
</dbReference>
<dbReference type="GO" id="GO:1990281">
    <property type="term" value="C:efflux pump complex"/>
    <property type="evidence" value="ECO:0007669"/>
    <property type="project" value="TreeGrafter"/>
</dbReference>
<evidence type="ECO:0000256" key="5">
    <source>
        <dbReference type="ARBA" id="ARBA00022692"/>
    </source>
</evidence>
<gene>
    <name evidence="10" type="ORF">HNQ61_005343</name>
</gene>
<dbReference type="RefSeq" id="WP_170035259.1">
    <property type="nucleotide sequence ID" value="NZ_JABDTL010000001.1"/>
</dbReference>
<dbReference type="PANTHER" id="PTHR30026">
    <property type="entry name" value="OUTER MEMBRANE PROTEIN TOLC"/>
    <property type="match status" value="1"/>
</dbReference>
<keyword evidence="9" id="KW-0732">Signal</keyword>
<evidence type="ECO:0000256" key="8">
    <source>
        <dbReference type="SAM" id="Coils"/>
    </source>
</evidence>
<comment type="subcellular location">
    <subcellularLocation>
        <location evidence="1">Cell outer membrane</location>
    </subcellularLocation>
</comment>
<feature type="coiled-coil region" evidence="8">
    <location>
        <begin position="158"/>
        <end position="223"/>
    </location>
</feature>
<keyword evidence="6" id="KW-0472">Membrane</keyword>
<dbReference type="AlphaFoldDB" id="A0A841H6Y8"/>
<dbReference type="GO" id="GO:0015288">
    <property type="term" value="F:porin activity"/>
    <property type="evidence" value="ECO:0007669"/>
    <property type="project" value="TreeGrafter"/>
</dbReference>
<sequence>MKRLLTAAVLTALAPFSLAAQSDTVPLSLAEAQRVAAENNPQFRRVEADVASAEADVLRARGAFLPSVSLGLRTGGGYSRKFTGQDEFGNTVVRDDPLDFQNSSVSQSLSVDQFTLFDNGARLKDTRAARAGLQASEARVGTEALRVRGEVERRYWEAVRASNAIRLEEELLESARERLRSTQTLLRVGVRGPLDVLTAEVTVAEQEQALDRARGDARRTELDLRQSMGVLSGPPVALTDRPSDPFDPSTLDADALVARALATHPRLARAEAAARQSEYRLDAARAGRWPRLTMGASLGRTQQFSDYSGLVEPNPLDQAASFSIGLSYPLFTQYQNSSRIQSARASRNAALEDTRGEQLGVERDIRAALVELRNAYSASALAERSVELNRRRLELARRQYQVGSLTSTELTDAVERAARAERDALRTRFEFATALATLRERTGDTAAP</sequence>
<accession>A0A841H6Y8</accession>
<feature type="signal peptide" evidence="9">
    <location>
        <begin position="1"/>
        <end position="19"/>
    </location>
</feature>
<keyword evidence="11" id="KW-1185">Reference proteome</keyword>
<dbReference type="GO" id="GO:0015562">
    <property type="term" value="F:efflux transmembrane transporter activity"/>
    <property type="evidence" value="ECO:0007669"/>
    <property type="project" value="InterPro"/>
</dbReference>
<protein>
    <submittedName>
        <fullName evidence="10">Outer membrane protein</fullName>
    </submittedName>
</protein>
<dbReference type="SUPFAM" id="SSF56954">
    <property type="entry name" value="Outer membrane efflux proteins (OEP)"/>
    <property type="match status" value="1"/>
</dbReference>
<comment type="similarity">
    <text evidence="2">Belongs to the outer membrane factor (OMF) (TC 1.B.17) family.</text>
</comment>
<proteinExistence type="inferred from homology"/>